<organism evidence="1 2">
    <name type="scientific">Candidatus Uhrbacteria bacterium CG_4_9_14_0_2_um_filter_41_50</name>
    <dbReference type="NCBI Taxonomy" id="1975031"/>
    <lineage>
        <taxon>Bacteria</taxon>
        <taxon>Candidatus Uhriibacteriota</taxon>
    </lineage>
</organism>
<gene>
    <name evidence="1" type="ORF">CO057_00875</name>
</gene>
<protein>
    <submittedName>
        <fullName evidence="1">Uncharacterized protein</fullName>
    </submittedName>
</protein>
<proteinExistence type="predicted"/>
<dbReference type="AlphaFoldDB" id="A0A2M8EPY2"/>
<evidence type="ECO:0000313" key="1">
    <source>
        <dbReference type="EMBL" id="PJC24805.1"/>
    </source>
</evidence>
<dbReference type="EMBL" id="PFSI01000017">
    <property type="protein sequence ID" value="PJC24805.1"/>
    <property type="molecule type" value="Genomic_DNA"/>
</dbReference>
<name>A0A2M8EPY2_9BACT</name>
<evidence type="ECO:0000313" key="2">
    <source>
        <dbReference type="Proteomes" id="UP000230251"/>
    </source>
</evidence>
<comment type="caution">
    <text evidence="1">The sequence shown here is derived from an EMBL/GenBank/DDBJ whole genome shotgun (WGS) entry which is preliminary data.</text>
</comment>
<sequence length="179" mass="20108">MHLMPYIASCQGGQIQQPLITTLINQYLSAGGQDSADSAKSIAEFVQETLECLKRREFQARPDRLVLVDLAYEIQTTANPPMVSGAFNRVSLDDCDDIHDVHDEVERVLRDEARLSGFNLTSSRDLLVALIERVRREKWETVPQLIGMVTYLGQHGLVPVGFSHNEGGHIFHMAQITNY</sequence>
<reference evidence="2" key="1">
    <citation type="submission" date="2017-09" db="EMBL/GenBank/DDBJ databases">
        <title>Depth-based differentiation of microbial function through sediment-hosted aquifers and enrichment of novel symbionts in the deep terrestrial subsurface.</title>
        <authorList>
            <person name="Probst A.J."/>
            <person name="Ladd B."/>
            <person name="Jarett J.K."/>
            <person name="Geller-Mcgrath D.E."/>
            <person name="Sieber C.M.K."/>
            <person name="Emerson J.B."/>
            <person name="Anantharaman K."/>
            <person name="Thomas B.C."/>
            <person name="Malmstrom R."/>
            <person name="Stieglmeier M."/>
            <person name="Klingl A."/>
            <person name="Woyke T."/>
            <person name="Ryan C.M."/>
            <person name="Banfield J.F."/>
        </authorList>
    </citation>
    <scope>NUCLEOTIDE SEQUENCE [LARGE SCALE GENOMIC DNA]</scope>
</reference>
<accession>A0A2M8EPY2</accession>
<dbReference type="Proteomes" id="UP000230251">
    <property type="component" value="Unassembled WGS sequence"/>
</dbReference>